<accession>A0ABS0ZMG3</accession>
<dbReference type="EMBL" id="JADWND010000001">
    <property type="protein sequence ID" value="MBJ8380016.1"/>
    <property type="molecule type" value="Genomic_DNA"/>
</dbReference>
<keyword evidence="2" id="KW-1185">Reference proteome</keyword>
<protein>
    <submittedName>
        <fullName evidence="1">Type 1 fimbrial protein</fullName>
    </submittedName>
</protein>
<gene>
    <name evidence="1" type="ORF">I6M88_03350</name>
</gene>
<organism evidence="1 2">
    <name type="scientific">Citrobacter sedlakii</name>
    <dbReference type="NCBI Taxonomy" id="67826"/>
    <lineage>
        <taxon>Bacteria</taxon>
        <taxon>Pseudomonadati</taxon>
        <taxon>Pseudomonadota</taxon>
        <taxon>Gammaproteobacteria</taxon>
        <taxon>Enterobacterales</taxon>
        <taxon>Enterobacteriaceae</taxon>
        <taxon>Citrobacter</taxon>
        <taxon>Citrobacter freundii complex</taxon>
    </lineage>
</organism>
<sequence>MADADHQGGVIRFTGQIVEPPCEVDRVQHRFALSCNRGGQIHTQYYSPQELINAPHHFKQIASVNMQYIDKNKTLAVMNINYR</sequence>
<name>A0ABS0ZMG3_9ENTR</name>
<evidence type="ECO:0000313" key="2">
    <source>
        <dbReference type="Proteomes" id="UP000746649"/>
    </source>
</evidence>
<reference evidence="1 2" key="1">
    <citation type="submission" date="2020-11" db="EMBL/GenBank/DDBJ databases">
        <title>Enhanced detection system for hospital associated transmission using whole genome sequencing surveillance.</title>
        <authorList>
            <person name="Harrison L.H."/>
            <person name="Van Tyne D."/>
            <person name="Marsh J.W."/>
            <person name="Griffith M.P."/>
            <person name="Snyder D.J."/>
            <person name="Cooper V.S."/>
            <person name="Mustapha M."/>
        </authorList>
    </citation>
    <scope>NUCLEOTIDE SEQUENCE [LARGE SCALE GENOMIC DNA]</scope>
    <source>
        <strain evidence="1 2">CB00117</strain>
    </source>
</reference>
<dbReference type="Proteomes" id="UP000746649">
    <property type="component" value="Unassembled WGS sequence"/>
</dbReference>
<comment type="caution">
    <text evidence="1">The sequence shown here is derived from an EMBL/GenBank/DDBJ whole genome shotgun (WGS) entry which is preliminary data.</text>
</comment>
<proteinExistence type="predicted"/>
<evidence type="ECO:0000313" key="1">
    <source>
        <dbReference type="EMBL" id="MBJ8380016.1"/>
    </source>
</evidence>